<keyword evidence="2" id="KW-0804">Transcription</keyword>
<dbReference type="PANTHER" id="PTHR43130">
    <property type="entry name" value="ARAC-FAMILY TRANSCRIPTIONAL REGULATOR"/>
    <property type="match status" value="1"/>
</dbReference>
<dbReference type="PROSITE" id="PS01124">
    <property type="entry name" value="HTH_ARAC_FAMILY_2"/>
    <property type="match status" value="1"/>
</dbReference>
<dbReference type="AlphaFoldDB" id="A0AAP2DKG4"/>
<name>A0AAP2DKG4_9BACT</name>
<evidence type="ECO:0000259" key="3">
    <source>
        <dbReference type="PROSITE" id="PS01124"/>
    </source>
</evidence>
<gene>
    <name evidence="4" type="ORF">KK083_14215</name>
</gene>
<dbReference type="InterPro" id="IPR002818">
    <property type="entry name" value="DJ-1/PfpI"/>
</dbReference>
<dbReference type="Pfam" id="PF12833">
    <property type="entry name" value="HTH_18"/>
    <property type="match status" value="1"/>
</dbReference>
<dbReference type="GO" id="GO:0043565">
    <property type="term" value="F:sequence-specific DNA binding"/>
    <property type="evidence" value="ECO:0007669"/>
    <property type="project" value="InterPro"/>
</dbReference>
<organism evidence="4 5">
    <name type="scientific">Chryseosolibacter histidini</name>
    <dbReference type="NCBI Taxonomy" id="2782349"/>
    <lineage>
        <taxon>Bacteria</taxon>
        <taxon>Pseudomonadati</taxon>
        <taxon>Bacteroidota</taxon>
        <taxon>Cytophagia</taxon>
        <taxon>Cytophagales</taxon>
        <taxon>Chryseotaleaceae</taxon>
        <taxon>Chryseosolibacter</taxon>
    </lineage>
</organism>
<evidence type="ECO:0000256" key="2">
    <source>
        <dbReference type="ARBA" id="ARBA00023163"/>
    </source>
</evidence>
<dbReference type="SUPFAM" id="SSF46689">
    <property type="entry name" value="Homeodomain-like"/>
    <property type="match status" value="2"/>
</dbReference>
<proteinExistence type="predicted"/>
<dbReference type="Pfam" id="PF01965">
    <property type="entry name" value="DJ-1_PfpI"/>
    <property type="match status" value="1"/>
</dbReference>
<dbReference type="Gene3D" id="3.40.50.880">
    <property type="match status" value="1"/>
</dbReference>
<feature type="domain" description="HTH araC/xylS-type" evidence="3">
    <location>
        <begin position="221"/>
        <end position="319"/>
    </location>
</feature>
<dbReference type="InterPro" id="IPR029062">
    <property type="entry name" value="Class_I_gatase-like"/>
</dbReference>
<sequence>MKKLISVIVPEHGVTASITDTLRFFGKANELIRSTGGDDPFAVQLVGFTREILLEEGRVCMRVDKTLDETFLSDLVIVPAVSGDVLRATQFNRHYFPWLVDQYKSGAEIATYCVGAFVLAATGLLNGKQCSTHWKYAHEFRSFYPESTLVDDKIITEQNGIYSSGGGISYWNLLLYLLEKYSSRREVLEVTKFFLLDIEKTSQAEFMMFKGQKEHGDETVRKVQVFIEANYRDKINIEKMAEDFSIIRRTLERRFKKATKNSIAEYIQRVRIEAAKKEIEMGRRTVNEIMYEVGYSDMKTFRDLFLKITGLSVTDYRDKYSFRY</sequence>
<keyword evidence="5" id="KW-1185">Reference proteome</keyword>
<dbReference type="GO" id="GO:0003700">
    <property type="term" value="F:DNA-binding transcription factor activity"/>
    <property type="evidence" value="ECO:0007669"/>
    <property type="project" value="InterPro"/>
</dbReference>
<dbReference type="RefSeq" id="WP_254163914.1">
    <property type="nucleotide sequence ID" value="NZ_JAHESF010000012.1"/>
</dbReference>
<dbReference type="Proteomes" id="UP001319200">
    <property type="component" value="Unassembled WGS sequence"/>
</dbReference>
<dbReference type="InterPro" id="IPR009057">
    <property type="entry name" value="Homeodomain-like_sf"/>
</dbReference>
<evidence type="ECO:0000256" key="1">
    <source>
        <dbReference type="ARBA" id="ARBA00023015"/>
    </source>
</evidence>
<evidence type="ECO:0000313" key="4">
    <source>
        <dbReference type="EMBL" id="MBT1698043.1"/>
    </source>
</evidence>
<dbReference type="InterPro" id="IPR052158">
    <property type="entry name" value="INH-QAR"/>
</dbReference>
<dbReference type="SMART" id="SM00342">
    <property type="entry name" value="HTH_ARAC"/>
    <property type="match status" value="1"/>
</dbReference>
<comment type="caution">
    <text evidence="4">The sequence shown here is derived from an EMBL/GenBank/DDBJ whole genome shotgun (WGS) entry which is preliminary data.</text>
</comment>
<dbReference type="Gene3D" id="1.10.10.60">
    <property type="entry name" value="Homeodomain-like"/>
    <property type="match status" value="2"/>
</dbReference>
<evidence type="ECO:0000313" key="5">
    <source>
        <dbReference type="Proteomes" id="UP001319200"/>
    </source>
</evidence>
<protein>
    <submittedName>
        <fullName evidence="4">Helix-turn-helix domain-containing protein</fullName>
    </submittedName>
</protein>
<dbReference type="SUPFAM" id="SSF52317">
    <property type="entry name" value="Class I glutamine amidotransferase-like"/>
    <property type="match status" value="1"/>
</dbReference>
<dbReference type="EMBL" id="JAHESF010000012">
    <property type="protein sequence ID" value="MBT1698043.1"/>
    <property type="molecule type" value="Genomic_DNA"/>
</dbReference>
<accession>A0AAP2DKG4</accession>
<keyword evidence="1" id="KW-0805">Transcription regulation</keyword>
<dbReference type="InterPro" id="IPR018060">
    <property type="entry name" value="HTH_AraC"/>
</dbReference>
<dbReference type="PANTHER" id="PTHR43130:SF11">
    <property type="entry name" value="TRANSCRIPTIONAL REGULATORY PROTEIN"/>
    <property type="match status" value="1"/>
</dbReference>
<reference evidence="4 5" key="1">
    <citation type="submission" date="2021-05" db="EMBL/GenBank/DDBJ databases">
        <title>A Polyphasic approach of four new species of the genus Ohtaekwangia: Ohtaekwangia histidinii sp. nov., Ohtaekwangia cretensis sp. nov., Ohtaekwangia indiensis sp. nov., Ohtaekwangia reichenbachii sp. nov. from diverse environment.</title>
        <authorList>
            <person name="Octaviana S."/>
        </authorList>
    </citation>
    <scope>NUCLEOTIDE SEQUENCE [LARGE SCALE GENOMIC DNA]</scope>
    <source>
        <strain evidence="4 5">PWU4</strain>
    </source>
</reference>